<organism evidence="3">
    <name type="scientific">Haptolina ericina</name>
    <dbReference type="NCBI Taxonomy" id="156174"/>
    <lineage>
        <taxon>Eukaryota</taxon>
        <taxon>Haptista</taxon>
        <taxon>Haptophyta</taxon>
        <taxon>Prymnesiophyceae</taxon>
        <taxon>Prymnesiales</taxon>
        <taxon>Prymnesiaceae</taxon>
        <taxon>Haptolina</taxon>
    </lineage>
</organism>
<evidence type="ECO:0000313" key="3">
    <source>
        <dbReference type="EMBL" id="CAE0153406.1"/>
    </source>
</evidence>
<dbReference type="PROSITE" id="PS50020">
    <property type="entry name" value="WW_DOMAIN_2"/>
    <property type="match status" value="1"/>
</dbReference>
<evidence type="ECO:0000259" key="2">
    <source>
        <dbReference type="PROSITE" id="PS50020"/>
    </source>
</evidence>
<dbReference type="InterPro" id="IPR036020">
    <property type="entry name" value="WW_dom_sf"/>
</dbReference>
<reference evidence="3" key="1">
    <citation type="submission" date="2021-01" db="EMBL/GenBank/DDBJ databases">
        <authorList>
            <person name="Corre E."/>
            <person name="Pelletier E."/>
            <person name="Niang G."/>
            <person name="Scheremetjew M."/>
            <person name="Finn R."/>
            <person name="Kale V."/>
            <person name="Holt S."/>
            <person name="Cochrane G."/>
            <person name="Meng A."/>
            <person name="Brown T."/>
            <person name="Cohen L."/>
        </authorList>
    </citation>
    <scope>NUCLEOTIDE SEQUENCE</scope>
    <source>
        <strain evidence="3">CCMP281</strain>
    </source>
</reference>
<dbReference type="EMBL" id="HBHX01072306">
    <property type="protein sequence ID" value="CAE0153406.1"/>
    <property type="molecule type" value="Transcribed_RNA"/>
</dbReference>
<dbReference type="SUPFAM" id="SSF51045">
    <property type="entry name" value="WW domain"/>
    <property type="match status" value="1"/>
</dbReference>
<dbReference type="InterPro" id="IPR001202">
    <property type="entry name" value="WW_dom"/>
</dbReference>
<feature type="compositionally biased region" description="Low complexity" evidence="1">
    <location>
        <begin position="105"/>
        <end position="128"/>
    </location>
</feature>
<dbReference type="PROSITE" id="PS01159">
    <property type="entry name" value="WW_DOMAIN_1"/>
    <property type="match status" value="1"/>
</dbReference>
<dbReference type="Gene3D" id="2.20.70.10">
    <property type="match status" value="1"/>
</dbReference>
<sequence length="144" mass="14694">MAVAAVVICGGIFFYFVVRPRLQGVSAGQLQSGGAQAAKQAALPATRQVDSAPHVVAVERSLQPGGSLPSGWSAAIDPASKCTYYIHTSGKTQWELPTAVGAAAGADHGAAASHASATRASRPSARGSKAFDQDSHQRLSSSHI</sequence>
<dbReference type="Pfam" id="PF00397">
    <property type="entry name" value="WW"/>
    <property type="match status" value="1"/>
</dbReference>
<name>A0A7S3C3U6_9EUKA</name>
<evidence type="ECO:0000256" key="1">
    <source>
        <dbReference type="SAM" id="MobiDB-lite"/>
    </source>
</evidence>
<accession>A0A7S3C3U6</accession>
<protein>
    <recommendedName>
        <fullName evidence="2">WW domain-containing protein</fullName>
    </recommendedName>
</protein>
<feature type="region of interest" description="Disordered" evidence="1">
    <location>
        <begin position="105"/>
        <end position="144"/>
    </location>
</feature>
<dbReference type="AlphaFoldDB" id="A0A7S3C3U6"/>
<feature type="domain" description="WW" evidence="2">
    <location>
        <begin position="66"/>
        <end position="99"/>
    </location>
</feature>
<dbReference type="CDD" id="cd00201">
    <property type="entry name" value="WW"/>
    <property type="match status" value="1"/>
</dbReference>
<gene>
    <name evidence="3" type="ORF">HERI1096_LOCUS40000</name>
</gene>
<proteinExistence type="predicted"/>
<dbReference type="SMART" id="SM00456">
    <property type="entry name" value="WW"/>
    <property type="match status" value="1"/>
</dbReference>